<gene>
    <name evidence="1" type="ORF">OHM77_08775</name>
</gene>
<proteinExistence type="predicted"/>
<dbReference type="AlphaFoldDB" id="A0AA49FJR2"/>
<dbReference type="Proteomes" id="UP001234916">
    <property type="component" value="Chromosome"/>
</dbReference>
<reference evidence="1" key="1">
    <citation type="journal article" date="2023" name="Nat. Microbiol.">
        <title>Enrichment and characterization of a nitric oxide-reducing microbial community in a continuous bioreactor.</title>
        <authorList>
            <person name="Garrido-Amador P."/>
            <person name="Stortenbeker N."/>
            <person name="Wessels H.J.C.T."/>
            <person name="Speth D.R."/>
            <person name="Garcia-Heredia I."/>
            <person name="Kartal B."/>
        </authorList>
    </citation>
    <scope>NUCLEOTIDE SEQUENCE</scope>
    <source>
        <strain evidence="1">MAG1</strain>
    </source>
</reference>
<dbReference type="KEGG" id="npv:OHM77_08775"/>
<accession>A0AA49FJR2</accession>
<sequence>MSDPLQALLEAGMLNNSSFPPNSRYHGAAVATLERKNQEPVAYLKRRFVPPPENFSVVQEHAVVEGDRLDNLAARYLGDPELYWRLCDANRAVRPGEITETPGARLAITLPEGVPGASDA</sequence>
<evidence type="ECO:0000313" key="1">
    <source>
        <dbReference type="EMBL" id="WIM04793.1"/>
    </source>
</evidence>
<protein>
    <submittedName>
        <fullName evidence="1">LysM domain-containing protein</fullName>
    </submittedName>
</protein>
<name>A0AA49FJR2_9PROT</name>
<organism evidence="1">
    <name type="scientific">Candidatus Nitricoxidivorans perseverans</name>
    <dbReference type="NCBI Taxonomy" id="2975601"/>
    <lineage>
        <taxon>Bacteria</taxon>
        <taxon>Pseudomonadati</taxon>
        <taxon>Pseudomonadota</taxon>
        <taxon>Betaproteobacteria</taxon>
        <taxon>Nitrosomonadales</taxon>
        <taxon>Sterolibacteriaceae</taxon>
        <taxon>Candidatus Nitricoxidivorans</taxon>
    </lineage>
</organism>
<dbReference type="EMBL" id="CP107246">
    <property type="protein sequence ID" value="WIM04793.1"/>
    <property type="molecule type" value="Genomic_DNA"/>
</dbReference>